<accession>A0A2K8MNY1</accession>
<dbReference type="GO" id="GO:0043546">
    <property type="term" value="F:molybdopterin cofactor binding"/>
    <property type="evidence" value="ECO:0007669"/>
    <property type="project" value="InterPro"/>
</dbReference>
<keyword evidence="5" id="KW-0500">Molybdenum</keyword>
<keyword evidence="9" id="KW-0411">Iron-sulfur</keyword>
<dbReference type="GO" id="GO:1990204">
    <property type="term" value="C:oxidoreductase complex"/>
    <property type="evidence" value="ECO:0007669"/>
    <property type="project" value="UniProtKB-ARBA"/>
</dbReference>
<dbReference type="GO" id="GO:0046872">
    <property type="term" value="F:metal ion binding"/>
    <property type="evidence" value="ECO:0007669"/>
    <property type="project" value="UniProtKB-KW"/>
</dbReference>
<dbReference type="Proteomes" id="UP000229081">
    <property type="component" value="Chromosome"/>
</dbReference>
<dbReference type="Gene3D" id="2.20.25.90">
    <property type="entry name" value="ADC-like domains"/>
    <property type="match status" value="1"/>
</dbReference>
<dbReference type="InterPro" id="IPR007419">
    <property type="entry name" value="BFD-like_2Fe2S-bd_dom"/>
</dbReference>
<dbReference type="InterPro" id="IPR006657">
    <property type="entry name" value="MoPterin_dinucl-bd_dom"/>
</dbReference>
<dbReference type="CDD" id="cd02754">
    <property type="entry name" value="MopB_Nitrate-R-NapA-like"/>
    <property type="match status" value="1"/>
</dbReference>
<evidence type="ECO:0000256" key="3">
    <source>
        <dbReference type="ARBA" id="ARBA00008747"/>
    </source>
</evidence>
<proteinExistence type="inferred from homology"/>
<keyword evidence="10" id="KW-0534">Nitrate assimilation</keyword>
<dbReference type="SMART" id="SM00926">
    <property type="entry name" value="Molybdop_Fe4S4"/>
    <property type="match status" value="1"/>
</dbReference>
<dbReference type="PANTHER" id="PTHR43105:SF9">
    <property type="entry name" value="NADPH-FE(3+) OXIDOREDUCTASE SUBUNIT ALPHA"/>
    <property type="match status" value="1"/>
</dbReference>
<dbReference type="GO" id="GO:0051539">
    <property type="term" value="F:4 iron, 4 sulfur cluster binding"/>
    <property type="evidence" value="ECO:0007669"/>
    <property type="project" value="UniProtKB-KW"/>
</dbReference>
<evidence type="ECO:0000256" key="5">
    <source>
        <dbReference type="ARBA" id="ARBA00022505"/>
    </source>
</evidence>
<keyword evidence="7" id="KW-0560">Oxidoreductase</keyword>
<dbReference type="EMBL" id="CP024923">
    <property type="protein sequence ID" value="ATY34466.1"/>
    <property type="molecule type" value="Genomic_DNA"/>
</dbReference>
<evidence type="ECO:0000256" key="8">
    <source>
        <dbReference type="ARBA" id="ARBA00023004"/>
    </source>
</evidence>
<comment type="cofactor">
    <cofactor evidence="2">
        <name>[4Fe-4S] cluster</name>
        <dbReference type="ChEBI" id="CHEBI:49883"/>
    </cofactor>
</comment>
<dbReference type="Pfam" id="PF01568">
    <property type="entry name" value="Molydop_binding"/>
    <property type="match status" value="1"/>
</dbReference>
<dbReference type="Gene3D" id="3.40.228.10">
    <property type="entry name" value="Dimethylsulfoxide Reductase, domain 2"/>
    <property type="match status" value="1"/>
</dbReference>
<dbReference type="Gene3D" id="3.40.50.740">
    <property type="match status" value="1"/>
</dbReference>
<dbReference type="Pfam" id="PF00384">
    <property type="entry name" value="Molybdopterin"/>
    <property type="match status" value="1"/>
</dbReference>
<dbReference type="OrthoDB" id="9816402at2"/>
<dbReference type="InterPro" id="IPR041854">
    <property type="entry name" value="BFD-like_2Fe2S-bd_dom_sf"/>
</dbReference>
<keyword evidence="8" id="KW-0408">Iron</keyword>
<dbReference type="InterPro" id="IPR050123">
    <property type="entry name" value="Prok_molybdopt-oxidoreductase"/>
</dbReference>
<feature type="domain" description="4Fe-4S Mo/W bis-MGD-type" evidence="11">
    <location>
        <begin position="2"/>
        <end position="58"/>
    </location>
</feature>
<dbReference type="GO" id="GO:0016020">
    <property type="term" value="C:membrane"/>
    <property type="evidence" value="ECO:0007669"/>
    <property type="project" value="TreeGrafter"/>
</dbReference>
<dbReference type="GO" id="GO:0042128">
    <property type="term" value="P:nitrate assimilation"/>
    <property type="evidence" value="ECO:0007669"/>
    <property type="project" value="UniProtKB-KW"/>
</dbReference>
<evidence type="ECO:0000259" key="11">
    <source>
        <dbReference type="PROSITE" id="PS51669"/>
    </source>
</evidence>
<name>A0A2K8MNY1_9SPHN</name>
<comment type="similarity">
    <text evidence="3">Belongs to the prokaryotic molybdopterin-containing oxidoreductase family. NasA/NapA/NarB subfamily.</text>
</comment>
<dbReference type="SUPFAM" id="SSF50692">
    <property type="entry name" value="ADC-like"/>
    <property type="match status" value="1"/>
</dbReference>
<evidence type="ECO:0000256" key="2">
    <source>
        <dbReference type="ARBA" id="ARBA00001966"/>
    </source>
</evidence>
<dbReference type="Gene3D" id="1.10.10.1100">
    <property type="entry name" value="BFD-like [2Fe-2S]-binding domain"/>
    <property type="match status" value="1"/>
</dbReference>
<evidence type="ECO:0000256" key="1">
    <source>
        <dbReference type="ARBA" id="ARBA00001942"/>
    </source>
</evidence>
<keyword evidence="4" id="KW-0004">4Fe-4S</keyword>
<evidence type="ECO:0000256" key="6">
    <source>
        <dbReference type="ARBA" id="ARBA00022723"/>
    </source>
</evidence>
<dbReference type="PROSITE" id="PS51669">
    <property type="entry name" value="4FE4S_MOW_BIS_MGD"/>
    <property type="match status" value="1"/>
</dbReference>
<organism evidence="12 13">
    <name type="scientific">Sphingomonas psychrotolerans</name>
    <dbReference type="NCBI Taxonomy" id="1327635"/>
    <lineage>
        <taxon>Bacteria</taxon>
        <taxon>Pseudomonadati</taxon>
        <taxon>Pseudomonadota</taxon>
        <taxon>Alphaproteobacteria</taxon>
        <taxon>Sphingomonadales</taxon>
        <taxon>Sphingomonadaceae</taxon>
        <taxon>Sphingomonas</taxon>
    </lineage>
</organism>
<dbReference type="GO" id="GO:0045333">
    <property type="term" value="P:cellular respiration"/>
    <property type="evidence" value="ECO:0007669"/>
    <property type="project" value="UniProtKB-ARBA"/>
</dbReference>
<dbReference type="GO" id="GO:0016491">
    <property type="term" value="F:oxidoreductase activity"/>
    <property type="evidence" value="ECO:0007669"/>
    <property type="project" value="UniProtKB-KW"/>
</dbReference>
<evidence type="ECO:0000256" key="10">
    <source>
        <dbReference type="ARBA" id="ARBA00023063"/>
    </source>
</evidence>
<dbReference type="KEGG" id="sphc:CVN68_06535"/>
<protein>
    <submittedName>
        <fullName evidence="12">Nitrate reductase</fullName>
    </submittedName>
</protein>
<evidence type="ECO:0000313" key="12">
    <source>
        <dbReference type="EMBL" id="ATY34466.1"/>
    </source>
</evidence>
<dbReference type="InterPro" id="IPR006963">
    <property type="entry name" value="Mopterin_OxRdtase_4Fe-4S_dom"/>
</dbReference>
<dbReference type="InterPro" id="IPR006656">
    <property type="entry name" value="Mopterin_OxRdtase"/>
</dbReference>
<dbReference type="PROSITE" id="PS00551">
    <property type="entry name" value="MOLYBDOPTERIN_PROK_1"/>
    <property type="match status" value="1"/>
</dbReference>
<dbReference type="InterPro" id="IPR041957">
    <property type="entry name" value="CT_Nitrate-R-NapA-like"/>
</dbReference>
<dbReference type="Pfam" id="PF04879">
    <property type="entry name" value="Molybdop_Fe4S4"/>
    <property type="match status" value="1"/>
</dbReference>
<dbReference type="PANTHER" id="PTHR43105">
    <property type="entry name" value="RESPIRATORY NITRATE REDUCTASE"/>
    <property type="match status" value="1"/>
</dbReference>
<dbReference type="InterPro" id="IPR009010">
    <property type="entry name" value="Asp_de-COase-like_dom_sf"/>
</dbReference>
<dbReference type="SUPFAM" id="SSF53706">
    <property type="entry name" value="Formate dehydrogenase/DMSO reductase, domains 1-3"/>
    <property type="match status" value="1"/>
</dbReference>
<keyword evidence="13" id="KW-1185">Reference proteome</keyword>
<dbReference type="Pfam" id="PF04324">
    <property type="entry name" value="Fer2_BFD"/>
    <property type="match status" value="1"/>
</dbReference>
<evidence type="ECO:0000256" key="9">
    <source>
        <dbReference type="ARBA" id="ARBA00023014"/>
    </source>
</evidence>
<dbReference type="Gene3D" id="2.40.40.20">
    <property type="match status" value="1"/>
</dbReference>
<dbReference type="CDD" id="cd02791">
    <property type="entry name" value="MopB_CT_Nitrate-R-NapA-like"/>
    <property type="match status" value="1"/>
</dbReference>
<dbReference type="InterPro" id="IPR027467">
    <property type="entry name" value="MopterinOxRdtase_cofactor_BS"/>
</dbReference>
<keyword evidence="6" id="KW-0479">Metal-binding</keyword>
<evidence type="ECO:0000256" key="7">
    <source>
        <dbReference type="ARBA" id="ARBA00023002"/>
    </source>
</evidence>
<dbReference type="AlphaFoldDB" id="A0A2K8MNY1"/>
<evidence type="ECO:0000256" key="4">
    <source>
        <dbReference type="ARBA" id="ARBA00022485"/>
    </source>
</evidence>
<reference evidence="12 13" key="1">
    <citation type="submission" date="2017-11" db="EMBL/GenBank/DDBJ databases">
        <title>Complete genome sequence of Sphingomonas sp. Strain Cra20, a psychrotolerant potential plant growth promoting rhizobacteria.</title>
        <authorList>
            <person name="Luo Y."/>
        </authorList>
    </citation>
    <scope>NUCLEOTIDE SEQUENCE [LARGE SCALE GENOMIC DNA]</scope>
    <source>
        <strain evidence="12 13">Cra20</strain>
    </source>
</reference>
<gene>
    <name evidence="12" type="ORF">CVN68_06535</name>
</gene>
<sequence>MGEQVRTTCAYCGVGCGIVATRTGERAVEIKGDAQHPANHGRLCSKGTHLGETVGLEGRLLHPMIGKRQASWDKALDLVAKRFRQTIAEHGPDSVAFYVSGQLLTEDYYVANKLMKGFIGSANIDTNSRLCMSSAVAGHMRAFGEDVVPASYDDLDAADLIVLVGSNTAWCHPVVYQRIRARCDAGAKLVVIDPRRTETADEADLHLAIKPGSDVALMNGLLAHCRTNGLIDETYLSRSVSVPDDFWDKVGEGSDLWSVAKACDLPPADLRRFFELFAANPRTVTMFSQGVNQSLRGTDQVNAIINVHLATGRIGKPGAAPFSITGQPNAMGGREVGGLASTLAAHMGFAADDVARVGRFWAAPTMAAKPGLKAVDLFRAVGEGRIKALWVMATNPAVSMPDAGRVREALAVCPFVVVSDVIAETDTSKFAHVRLPAAAWGEKDGTVTNSERRISRQRAVLDLPGEAKPDWWIVTKVAQKMGWRTAFPYDRPAEIFREHARLSAYQNHGARLFDLREQVVIGNEAYENIEPFRWGGDAFAEGRFPTADGKARLVAVQQIALQDPLPKWPMTLNTGRYRDHWHTMTRTGLSPKLARHRDEPMVEVHPGDAAELGLTDRSLARVSTPQGESVFRVILSTGQRRGELFVPIHWTDQQSTGGRTGLLPRPLVDPHSGQPGFKSTPAAIAPVAVEWRGFLLAASEVKQPDCLWATRVRVAGGVLYELAGDGDPAQLDALLPKGERIEALDRARGSRRLAILKDGKLAAALFVTREGLLPSRDWLIAQIGAAAGPAVLAGAPPGAREDRGPIVCLCFDVGLKTIVQAVASQQLTSVEAVGAALSAGTNCGSCRPAIRRLIEQNRSTAHAG</sequence>
<evidence type="ECO:0000313" key="13">
    <source>
        <dbReference type="Proteomes" id="UP000229081"/>
    </source>
</evidence>
<comment type="cofactor">
    <cofactor evidence="1">
        <name>Mo-bis(molybdopterin guanine dinucleotide)</name>
        <dbReference type="ChEBI" id="CHEBI:60539"/>
    </cofactor>
</comment>